<keyword evidence="1" id="KW-0732">Signal</keyword>
<dbReference type="Proteomes" id="UP000198406">
    <property type="component" value="Unassembled WGS sequence"/>
</dbReference>
<dbReference type="InParanoid" id="A0A1Z5KGX9"/>
<dbReference type="AlphaFoldDB" id="A0A1Z5KGX9"/>
<gene>
    <name evidence="2" type="ORF">FisN_28Hh049</name>
</gene>
<proteinExistence type="predicted"/>
<evidence type="ECO:0000256" key="1">
    <source>
        <dbReference type="SAM" id="SignalP"/>
    </source>
</evidence>
<protein>
    <submittedName>
        <fullName evidence="2">Uncharacterized protein</fullName>
    </submittedName>
</protein>
<feature type="chain" id="PRO_5012193552" evidence="1">
    <location>
        <begin position="20"/>
        <end position="254"/>
    </location>
</feature>
<sequence>MKFWTIFLATSVTFETIFAADDTAPLTLLEEPGERDLLRLGVNRRCGRRLESCVANSGNSGLPIQNWLGDLRPLGGDDDNVDELLSILNAVQAANAGPFVSGLSQLGLRDRVRALRFFRSTISNLNDLTVSGDNFDIAQSLDDIAGILVGLFSFLNGMIDTAQYLFLSLALRLTLVTLQLTDAAQDLAIASFVVIPAILTQFLVSTLRDATAILLFPFADTGCLVASMDCNYGVLMNGVVPIILEGIVTVEGEE</sequence>
<evidence type="ECO:0000313" key="3">
    <source>
        <dbReference type="Proteomes" id="UP000198406"/>
    </source>
</evidence>
<evidence type="ECO:0000313" key="2">
    <source>
        <dbReference type="EMBL" id="GAX25580.1"/>
    </source>
</evidence>
<feature type="signal peptide" evidence="1">
    <location>
        <begin position="1"/>
        <end position="19"/>
    </location>
</feature>
<dbReference type="EMBL" id="BDSP01000228">
    <property type="protein sequence ID" value="GAX25580.1"/>
    <property type="molecule type" value="Genomic_DNA"/>
</dbReference>
<keyword evidence="3" id="KW-1185">Reference proteome</keyword>
<organism evidence="2 3">
    <name type="scientific">Fistulifera solaris</name>
    <name type="common">Oleaginous diatom</name>
    <dbReference type="NCBI Taxonomy" id="1519565"/>
    <lineage>
        <taxon>Eukaryota</taxon>
        <taxon>Sar</taxon>
        <taxon>Stramenopiles</taxon>
        <taxon>Ochrophyta</taxon>
        <taxon>Bacillariophyta</taxon>
        <taxon>Bacillariophyceae</taxon>
        <taxon>Bacillariophycidae</taxon>
        <taxon>Naviculales</taxon>
        <taxon>Naviculaceae</taxon>
        <taxon>Fistulifera</taxon>
    </lineage>
</organism>
<reference evidence="2 3" key="1">
    <citation type="journal article" date="2015" name="Plant Cell">
        <title>Oil accumulation by the oleaginous diatom Fistulifera solaris as revealed by the genome and transcriptome.</title>
        <authorList>
            <person name="Tanaka T."/>
            <person name="Maeda Y."/>
            <person name="Veluchamy A."/>
            <person name="Tanaka M."/>
            <person name="Abida H."/>
            <person name="Marechal E."/>
            <person name="Bowler C."/>
            <person name="Muto M."/>
            <person name="Sunaga Y."/>
            <person name="Tanaka M."/>
            <person name="Yoshino T."/>
            <person name="Taniguchi T."/>
            <person name="Fukuda Y."/>
            <person name="Nemoto M."/>
            <person name="Matsumoto M."/>
            <person name="Wong P.S."/>
            <person name="Aburatani S."/>
            <person name="Fujibuchi W."/>
        </authorList>
    </citation>
    <scope>NUCLEOTIDE SEQUENCE [LARGE SCALE GENOMIC DNA]</scope>
    <source>
        <strain evidence="2 3">JPCC DA0580</strain>
    </source>
</reference>
<accession>A0A1Z5KGX9</accession>
<comment type="caution">
    <text evidence="2">The sequence shown here is derived from an EMBL/GenBank/DDBJ whole genome shotgun (WGS) entry which is preliminary data.</text>
</comment>
<name>A0A1Z5KGX9_FISSO</name>